<dbReference type="CDD" id="cd00730">
    <property type="entry name" value="rubredoxin"/>
    <property type="match status" value="1"/>
</dbReference>
<dbReference type="InterPro" id="IPR024935">
    <property type="entry name" value="Rubredoxin_dom"/>
</dbReference>
<comment type="cofactor">
    <cofactor evidence="7 8">
        <name>Fe(3+)</name>
        <dbReference type="ChEBI" id="CHEBI:29034"/>
    </cofactor>
    <text evidence="7 8">Binds 1 Fe(3+) ion per subunit.</text>
</comment>
<keyword evidence="3 7" id="KW-0813">Transport</keyword>
<dbReference type="InterPro" id="IPR018527">
    <property type="entry name" value="Rubredoxin_Fe_BS"/>
</dbReference>
<gene>
    <name evidence="10" type="ORF">E7Z75_08545</name>
</gene>
<dbReference type="Pfam" id="PF00301">
    <property type="entry name" value="Rubredoxin"/>
    <property type="match status" value="1"/>
</dbReference>
<dbReference type="InterPro" id="IPR024934">
    <property type="entry name" value="Rubredoxin-like_dom"/>
</dbReference>
<dbReference type="Gene3D" id="2.20.28.10">
    <property type="match status" value="1"/>
</dbReference>
<evidence type="ECO:0000256" key="3">
    <source>
        <dbReference type="ARBA" id="ARBA00022448"/>
    </source>
</evidence>
<evidence type="ECO:0000256" key="5">
    <source>
        <dbReference type="ARBA" id="ARBA00022982"/>
    </source>
</evidence>
<dbReference type="GO" id="GO:0009055">
    <property type="term" value="F:electron transfer activity"/>
    <property type="evidence" value="ECO:0007669"/>
    <property type="project" value="InterPro"/>
</dbReference>
<feature type="binding site" evidence="8">
    <location>
        <position position="41"/>
    </location>
    <ligand>
        <name>Fe cation</name>
        <dbReference type="ChEBI" id="CHEBI:24875"/>
    </ligand>
</feature>
<evidence type="ECO:0000256" key="8">
    <source>
        <dbReference type="PIRSR" id="PIRSR000071-1"/>
    </source>
</evidence>
<comment type="function">
    <text evidence="1 7">Rubredoxin is a small nonheme, iron protein lacking acid-labile sulfide. Its single Fe, chelated to 4 Cys, functions as an electron acceptor and may also stabilize the conformation of the molecule.</text>
</comment>
<dbReference type="InterPro" id="IPR024922">
    <property type="entry name" value="Rubredoxin"/>
</dbReference>
<dbReference type="InterPro" id="IPR050526">
    <property type="entry name" value="Rubredoxin_ET"/>
</dbReference>
<organism evidence="10 11">
    <name type="scientific">Methanobrevibacter olleyae</name>
    <dbReference type="NCBI Taxonomy" id="294671"/>
    <lineage>
        <taxon>Archaea</taxon>
        <taxon>Methanobacteriati</taxon>
        <taxon>Methanobacteriota</taxon>
        <taxon>Methanomada group</taxon>
        <taxon>Methanobacteria</taxon>
        <taxon>Methanobacteriales</taxon>
        <taxon>Methanobacteriaceae</taxon>
        <taxon>Methanobrevibacter</taxon>
    </lineage>
</organism>
<dbReference type="FunFam" id="2.20.28.10:FF:000001">
    <property type="entry name" value="Rubredoxin"/>
    <property type="match status" value="1"/>
</dbReference>
<keyword evidence="4 7" id="KW-0479">Metal-binding</keyword>
<dbReference type="PIRSF" id="PIRSF000071">
    <property type="entry name" value="Rubredoxin"/>
    <property type="match status" value="1"/>
</dbReference>
<evidence type="ECO:0000256" key="7">
    <source>
        <dbReference type="PIRNR" id="PIRNR000071"/>
    </source>
</evidence>
<evidence type="ECO:0000313" key="10">
    <source>
        <dbReference type="EMBL" id="MBE6513172.1"/>
    </source>
</evidence>
<comment type="caution">
    <text evidence="10">The sequence shown here is derived from an EMBL/GenBank/DDBJ whole genome shotgun (WGS) entry which is preliminary data.</text>
</comment>
<feature type="binding site" evidence="8">
    <location>
        <position position="8"/>
    </location>
    <ligand>
        <name>Fe cation</name>
        <dbReference type="ChEBI" id="CHEBI:24875"/>
    </ligand>
</feature>
<dbReference type="Proteomes" id="UP000732619">
    <property type="component" value="Unassembled WGS sequence"/>
</dbReference>
<evidence type="ECO:0000256" key="6">
    <source>
        <dbReference type="ARBA" id="ARBA00023004"/>
    </source>
</evidence>
<name>A0A8T3VPF1_METOL</name>
<evidence type="ECO:0000256" key="4">
    <source>
        <dbReference type="ARBA" id="ARBA00022723"/>
    </source>
</evidence>
<dbReference type="PRINTS" id="PR00163">
    <property type="entry name" value="RUBREDOXIN"/>
</dbReference>
<proteinExistence type="inferred from homology"/>
<evidence type="ECO:0000256" key="2">
    <source>
        <dbReference type="ARBA" id="ARBA00005337"/>
    </source>
</evidence>
<dbReference type="PANTHER" id="PTHR47627">
    <property type="entry name" value="RUBREDOXIN"/>
    <property type="match status" value="1"/>
</dbReference>
<feature type="domain" description="Rubredoxin-like" evidence="9">
    <location>
        <begin position="3"/>
        <end position="51"/>
    </location>
</feature>
<dbReference type="GO" id="GO:0043448">
    <property type="term" value="P:alkane catabolic process"/>
    <property type="evidence" value="ECO:0007669"/>
    <property type="project" value="TreeGrafter"/>
</dbReference>
<comment type="similarity">
    <text evidence="2 7">Belongs to the rubredoxin family.</text>
</comment>
<evidence type="ECO:0000256" key="1">
    <source>
        <dbReference type="ARBA" id="ARBA00002360"/>
    </source>
</evidence>
<sequence length="51" mass="5545">MVFVCDICGYEYNPDAGDPDNGVEPGTAFEDLPDDWVCPLCGAEKGDFVEE</sequence>
<feature type="binding site" evidence="8">
    <location>
        <position position="5"/>
    </location>
    <ligand>
        <name>Fe cation</name>
        <dbReference type="ChEBI" id="CHEBI:24875"/>
    </ligand>
</feature>
<accession>A0A8T3VPF1</accession>
<keyword evidence="5 7" id="KW-0249">Electron transport</keyword>
<keyword evidence="6 7" id="KW-0408">Iron</keyword>
<dbReference type="GO" id="GO:0005506">
    <property type="term" value="F:iron ion binding"/>
    <property type="evidence" value="ECO:0007669"/>
    <property type="project" value="InterPro"/>
</dbReference>
<dbReference type="EMBL" id="SUTG01000053">
    <property type="protein sequence ID" value="MBE6513172.1"/>
    <property type="molecule type" value="Genomic_DNA"/>
</dbReference>
<dbReference type="AlphaFoldDB" id="A0A8T3VPF1"/>
<dbReference type="PANTHER" id="PTHR47627:SF1">
    <property type="entry name" value="RUBREDOXIN-1-RELATED"/>
    <property type="match status" value="1"/>
</dbReference>
<evidence type="ECO:0000259" key="9">
    <source>
        <dbReference type="PROSITE" id="PS50903"/>
    </source>
</evidence>
<evidence type="ECO:0000313" key="11">
    <source>
        <dbReference type="Proteomes" id="UP000732619"/>
    </source>
</evidence>
<feature type="binding site" evidence="8">
    <location>
        <position position="38"/>
    </location>
    <ligand>
        <name>Fe cation</name>
        <dbReference type="ChEBI" id="CHEBI:24875"/>
    </ligand>
</feature>
<dbReference type="PROSITE" id="PS00202">
    <property type="entry name" value="RUBREDOXIN"/>
    <property type="match status" value="1"/>
</dbReference>
<reference evidence="10" key="1">
    <citation type="submission" date="2019-04" db="EMBL/GenBank/DDBJ databases">
        <title>Evolution of Biomass-Degrading Anaerobic Consortia Revealed by Metagenomics.</title>
        <authorList>
            <person name="Peng X."/>
        </authorList>
    </citation>
    <scope>NUCLEOTIDE SEQUENCE</scope>
    <source>
        <strain evidence="10">SIG14</strain>
    </source>
</reference>
<protein>
    <recommendedName>
        <fullName evidence="7">Rubredoxin</fullName>
    </recommendedName>
</protein>
<dbReference type="PROSITE" id="PS50903">
    <property type="entry name" value="RUBREDOXIN_LIKE"/>
    <property type="match status" value="1"/>
</dbReference>
<dbReference type="SUPFAM" id="SSF57802">
    <property type="entry name" value="Rubredoxin-like"/>
    <property type="match status" value="1"/>
</dbReference>